<dbReference type="AlphaFoldDB" id="X1F640"/>
<gene>
    <name evidence="1" type="ORF">S03H2_16490</name>
</gene>
<accession>X1F640</accession>
<name>X1F640_9ZZZZ</name>
<reference evidence="1" key="1">
    <citation type="journal article" date="2014" name="Front. Microbiol.">
        <title>High frequency of phylogenetically diverse reductive dehalogenase-homologous genes in deep subseafloor sedimentary metagenomes.</title>
        <authorList>
            <person name="Kawai M."/>
            <person name="Futagami T."/>
            <person name="Toyoda A."/>
            <person name="Takaki Y."/>
            <person name="Nishi S."/>
            <person name="Hori S."/>
            <person name="Arai W."/>
            <person name="Tsubouchi T."/>
            <person name="Morono Y."/>
            <person name="Uchiyama I."/>
            <person name="Ito T."/>
            <person name="Fujiyama A."/>
            <person name="Inagaki F."/>
            <person name="Takami H."/>
        </authorList>
    </citation>
    <scope>NUCLEOTIDE SEQUENCE</scope>
    <source>
        <strain evidence="1">Expedition CK06-06</strain>
    </source>
</reference>
<dbReference type="EMBL" id="BARU01008424">
    <property type="protein sequence ID" value="GAH41091.1"/>
    <property type="molecule type" value="Genomic_DNA"/>
</dbReference>
<feature type="non-terminal residue" evidence="1">
    <location>
        <position position="1"/>
    </location>
</feature>
<evidence type="ECO:0000313" key="1">
    <source>
        <dbReference type="EMBL" id="GAH41091.1"/>
    </source>
</evidence>
<protein>
    <submittedName>
        <fullName evidence="1">Uncharacterized protein</fullName>
    </submittedName>
</protein>
<proteinExistence type="predicted"/>
<sequence length="103" mass="11589">IKDVVRIGKSIADVASLSEQAQGFNDILGKYFEEQSIGFSEWLDWLDIAIDFLGVTLLGPRFRIKAVSAHLKGFLVAEHNRGELIHRYAVRKMRDQADTIEGS</sequence>
<comment type="caution">
    <text evidence="1">The sequence shown here is derived from an EMBL/GenBank/DDBJ whole genome shotgun (WGS) entry which is preliminary data.</text>
</comment>
<organism evidence="1">
    <name type="scientific">marine sediment metagenome</name>
    <dbReference type="NCBI Taxonomy" id="412755"/>
    <lineage>
        <taxon>unclassified sequences</taxon>
        <taxon>metagenomes</taxon>
        <taxon>ecological metagenomes</taxon>
    </lineage>
</organism>